<organism evidence="2 3">
    <name type="scientific">Stylophora pistillata</name>
    <name type="common">Smooth cauliflower coral</name>
    <dbReference type="NCBI Taxonomy" id="50429"/>
    <lineage>
        <taxon>Eukaryota</taxon>
        <taxon>Metazoa</taxon>
        <taxon>Cnidaria</taxon>
        <taxon>Anthozoa</taxon>
        <taxon>Hexacorallia</taxon>
        <taxon>Scleractinia</taxon>
        <taxon>Astrocoeniina</taxon>
        <taxon>Pocilloporidae</taxon>
        <taxon>Stylophora</taxon>
    </lineage>
</organism>
<dbReference type="OrthoDB" id="5964945at2759"/>
<dbReference type="EMBL" id="LSMT01000791">
    <property type="protein sequence ID" value="PFX14360.1"/>
    <property type="molecule type" value="Genomic_DNA"/>
</dbReference>
<protein>
    <submittedName>
        <fullName evidence="2">Retrovirus-related Pol polyprotein</fullName>
    </submittedName>
</protein>
<dbReference type="InterPro" id="IPR043128">
    <property type="entry name" value="Rev_trsase/Diguanyl_cyclase"/>
</dbReference>
<dbReference type="SUPFAM" id="SSF50630">
    <property type="entry name" value="Acid proteases"/>
    <property type="match status" value="1"/>
</dbReference>
<dbReference type="SUPFAM" id="SSF56672">
    <property type="entry name" value="DNA/RNA polymerases"/>
    <property type="match status" value="1"/>
</dbReference>
<dbReference type="InterPro" id="IPR043502">
    <property type="entry name" value="DNA/RNA_pol_sf"/>
</dbReference>
<gene>
    <name evidence="2" type="primary">POL</name>
    <name evidence="2" type="ORF">AWC38_SpisGene21483</name>
</gene>
<evidence type="ECO:0000313" key="3">
    <source>
        <dbReference type="Proteomes" id="UP000225706"/>
    </source>
</evidence>
<dbReference type="PANTHER" id="PTHR37984:SF8">
    <property type="entry name" value="CCHC-TYPE DOMAIN-CONTAINING PROTEIN"/>
    <property type="match status" value="1"/>
</dbReference>
<evidence type="ECO:0000259" key="1">
    <source>
        <dbReference type="Pfam" id="PF17919"/>
    </source>
</evidence>
<dbReference type="Proteomes" id="UP000225706">
    <property type="component" value="Unassembled WGS sequence"/>
</dbReference>
<reference evidence="3" key="1">
    <citation type="journal article" date="2017" name="bioRxiv">
        <title>Comparative analysis of the genomes of Stylophora pistillata and Acropora digitifera provides evidence for extensive differences between species of corals.</title>
        <authorList>
            <person name="Voolstra C.R."/>
            <person name="Li Y."/>
            <person name="Liew Y.J."/>
            <person name="Baumgarten S."/>
            <person name="Zoccola D."/>
            <person name="Flot J.-F."/>
            <person name="Tambutte S."/>
            <person name="Allemand D."/>
            <person name="Aranda M."/>
        </authorList>
    </citation>
    <scope>NUCLEOTIDE SEQUENCE [LARGE SCALE GENOMIC DNA]</scope>
</reference>
<dbReference type="Pfam" id="PF17919">
    <property type="entry name" value="RT_RNaseH_2"/>
    <property type="match status" value="1"/>
</dbReference>
<feature type="domain" description="Reverse transcriptase/retrotransposon-derived protein RNase H-like" evidence="1">
    <location>
        <begin position="247"/>
        <end position="294"/>
    </location>
</feature>
<dbReference type="CDD" id="cd05481">
    <property type="entry name" value="retropepsin_like_LTR_1"/>
    <property type="match status" value="1"/>
</dbReference>
<comment type="caution">
    <text evidence="2">The sequence shown here is derived from an EMBL/GenBank/DDBJ whole genome shotgun (WGS) entry which is preliminary data.</text>
</comment>
<keyword evidence="3" id="KW-1185">Reference proteome</keyword>
<dbReference type="Gene3D" id="2.40.70.10">
    <property type="entry name" value="Acid Proteases"/>
    <property type="match status" value="1"/>
</dbReference>
<sequence length="434" mass="49455">MKDKAVFAEMLVKQKPVRFQVDCGASANILPHKHVENVHLAPCSQSLVMWNGTKVKPVGTCALPVVNPRNNIKYKVRFLVVKENLTPLLGLNATEKMSLLTVHKASFVWVVENLENDLVIKYADVFDEGLGKLPGKALNAALKRERYQIPVIDDLLPDLAEARVFSKVDLASDFWHLVLDDESSLLTTFATPHGRYRWLRLLFGLCVSKDVSRLNGTLNYLNCFLPNLSDVMKPLRDLTHKDVEWCWSNVQEKAWNELKSLIASTPVLSYYKPDELLEVQCDSSQAGLGAALMEAFARHDNSLQKYDLEVKYQKGDTMFLADTLSRALFPAGQQDDSEFETTNMIKYLPVPEERLQQIQHYTESDESLQVLKTVIQKGWPEHKMNVPVIISPYFNMRDEMSIQDGLIFKCFKKRAVETNSQFTLWGQRLSKQST</sequence>
<dbReference type="Gene3D" id="3.10.10.10">
    <property type="entry name" value="HIV Type 1 Reverse Transcriptase, subunit A, domain 1"/>
    <property type="match status" value="1"/>
</dbReference>
<dbReference type="InterPro" id="IPR050951">
    <property type="entry name" value="Retrovirus_Pol_polyprotein"/>
</dbReference>
<proteinExistence type="predicted"/>
<evidence type="ECO:0000313" key="2">
    <source>
        <dbReference type="EMBL" id="PFX14360.1"/>
    </source>
</evidence>
<dbReference type="PANTHER" id="PTHR37984">
    <property type="entry name" value="PROTEIN CBG26694"/>
    <property type="match status" value="1"/>
</dbReference>
<name>A0A2B4RD05_STYPI</name>
<dbReference type="InterPro" id="IPR041577">
    <property type="entry name" value="RT_RNaseH_2"/>
</dbReference>
<accession>A0A2B4RD05</accession>
<dbReference type="Gene3D" id="3.30.70.270">
    <property type="match status" value="2"/>
</dbReference>
<dbReference type="STRING" id="50429.A0A2B4RD05"/>
<dbReference type="AlphaFoldDB" id="A0A2B4RD05"/>
<dbReference type="InterPro" id="IPR021109">
    <property type="entry name" value="Peptidase_aspartic_dom_sf"/>
</dbReference>